<protein>
    <submittedName>
        <fullName evidence="7">Uncharacterized protein</fullName>
    </submittedName>
</protein>
<dbReference type="EMBL" id="OY731402">
    <property type="protein sequence ID" value="CAJ1957682.1"/>
    <property type="molecule type" value="Genomic_DNA"/>
</dbReference>
<evidence type="ECO:0000256" key="2">
    <source>
        <dbReference type="ARBA" id="ARBA00009993"/>
    </source>
</evidence>
<reference evidence="7" key="1">
    <citation type="submission" date="2023-10" db="EMBL/GenBank/DDBJ databases">
        <authorList>
            <person name="Domelevo Entfellner J.-B."/>
        </authorList>
    </citation>
    <scope>NUCLEOTIDE SEQUENCE</scope>
</reference>
<keyword evidence="3" id="KW-0833">Ubl conjugation pathway</keyword>
<feature type="domain" description="SKP1 component POZ" evidence="6">
    <location>
        <begin position="70"/>
        <end position="122"/>
    </location>
</feature>
<evidence type="ECO:0000313" key="8">
    <source>
        <dbReference type="Proteomes" id="UP001189624"/>
    </source>
</evidence>
<keyword evidence="8" id="KW-1185">Reference proteome</keyword>
<dbReference type="InterPro" id="IPR001232">
    <property type="entry name" value="SKP1-like"/>
</dbReference>
<dbReference type="GO" id="GO:0006511">
    <property type="term" value="P:ubiquitin-dependent protein catabolic process"/>
    <property type="evidence" value="ECO:0007669"/>
    <property type="project" value="InterPro"/>
</dbReference>
<evidence type="ECO:0000259" key="6">
    <source>
        <dbReference type="Pfam" id="PF03931"/>
    </source>
</evidence>
<comment type="similarity">
    <text evidence="2">Belongs to the SKP1 family.</text>
</comment>
<feature type="domain" description="SKP1 component dimerisation" evidence="5">
    <location>
        <begin position="161"/>
        <end position="201"/>
    </location>
</feature>
<dbReference type="SUPFAM" id="SSF81382">
    <property type="entry name" value="Skp1 dimerisation domain-like"/>
    <property type="match status" value="1"/>
</dbReference>
<dbReference type="PANTHER" id="PTHR11165">
    <property type="entry name" value="SKP1"/>
    <property type="match status" value="1"/>
</dbReference>
<dbReference type="AlphaFoldDB" id="A0AA86SNA2"/>
<dbReference type="InterPro" id="IPR016072">
    <property type="entry name" value="Skp1_comp_dimer"/>
</dbReference>
<feature type="region of interest" description="Disordered" evidence="4">
    <location>
        <begin position="40"/>
        <end position="59"/>
    </location>
</feature>
<dbReference type="InterPro" id="IPR016073">
    <property type="entry name" value="Skp1_comp_POZ"/>
</dbReference>
<name>A0AA86SNA2_9FABA</name>
<evidence type="ECO:0000256" key="3">
    <source>
        <dbReference type="ARBA" id="ARBA00022786"/>
    </source>
</evidence>
<sequence length="222" mass="24979">MRMLHLTLGSLINTFDWKFQNDVNPDIDVVSRSLSALATMQDQDQTSSSSSAASMPEEAESTQLLMEKRKLKTSDGEIIEVEKWIVDEMKVVKCFLDTGEIDHSVAIPVPNVTSSILRQIIELQVKKFDEGLVKTLSHEDLKQLLLAANYLEMTDVISFVAKTIADIIKDKTPKFVRKFFGIVNDFTPEEEAKLREANAWAFKDIETKFIAISGASFTTTLQ</sequence>
<organism evidence="7 8">
    <name type="scientific">Sphenostylis stenocarpa</name>
    <dbReference type="NCBI Taxonomy" id="92480"/>
    <lineage>
        <taxon>Eukaryota</taxon>
        <taxon>Viridiplantae</taxon>
        <taxon>Streptophyta</taxon>
        <taxon>Embryophyta</taxon>
        <taxon>Tracheophyta</taxon>
        <taxon>Spermatophyta</taxon>
        <taxon>Magnoliopsida</taxon>
        <taxon>eudicotyledons</taxon>
        <taxon>Gunneridae</taxon>
        <taxon>Pentapetalae</taxon>
        <taxon>rosids</taxon>
        <taxon>fabids</taxon>
        <taxon>Fabales</taxon>
        <taxon>Fabaceae</taxon>
        <taxon>Papilionoideae</taxon>
        <taxon>50 kb inversion clade</taxon>
        <taxon>NPAAA clade</taxon>
        <taxon>indigoferoid/millettioid clade</taxon>
        <taxon>Phaseoleae</taxon>
        <taxon>Sphenostylis</taxon>
    </lineage>
</organism>
<dbReference type="SMART" id="SM00512">
    <property type="entry name" value="Skp1"/>
    <property type="match status" value="1"/>
</dbReference>
<evidence type="ECO:0000313" key="7">
    <source>
        <dbReference type="EMBL" id="CAJ1957682.1"/>
    </source>
</evidence>
<feature type="compositionally biased region" description="Low complexity" evidence="4">
    <location>
        <begin position="47"/>
        <end position="56"/>
    </location>
</feature>
<dbReference type="InterPro" id="IPR016897">
    <property type="entry name" value="SKP1"/>
</dbReference>
<dbReference type="GO" id="GO:0009867">
    <property type="term" value="P:jasmonic acid mediated signaling pathway"/>
    <property type="evidence" value="ECO:0007669"/>
    <property type="project" value="UniProtKB-ARBA"/>
</dbReference>
<proteinExistence type="inferred from homology"/>
<feature type="non-terminal residue" evidence="7">
    <location>
        <position position="222"/>
    </location>
</feature>
<evidence type="ECO:0000259" key="5">
    <source>
        <dbReference type="Pfam" id="PF01466"/>
    </source>
</evidence>
<dbReference type="InterPro" id="IPR011333">
    <property type="entry name" value="SKP1/BTB/POZ_sf"/>
</dbReference>
<dbReference type="Pfam" id="PF01466">
    <property type="entry name" value="Skp1"/>
    <property type="match status" value="1"/>
</dbReference>
<accession>A0AA86SNA2</accession>
<evidence type="ECO:0000256" key="1">
    <source>
        <dbReference type="ARBA" id="ARBA00004906"/>
    </source>
</evidence>
<dbReference type="Pfam" id="PF03931">
    <property type="entry name" value="Skp1_POZ"/>
    <property type="match status" value="1"/>
</dbReference>
<evidence type="ECO:0000256" key="4">
    <source>
        <dbReference type="SAM" id="MobiDB-lite"/>
    </source>
</evidence>
<dbReference type="Gramene" id="rna-AYBTSS11_LOCUS17331">
    <property type="protein sequence ID" value="CAJ1957682.1"/>
    <property type="gene ID" value="gene-AYBTSS11_LOCUS17331"/>
</dbReference>
<comment type="pathway">
    <text evidence="1">Protein modification; protein ubiquitination.</text>
</comment>
<dbReference type="Proteomes" id="UP001189624">
    <property type="component" value="Chromosome 5"/>
</dbReference>
<gene>
    <name evidence="7" type="ORF">AYBTSS11_LOCUS17331</name>
</gene>
<dbReference type="InterPro" id="IPR036296">
    <property type="entry name" value="SKP1-like_dim_sf"/>
</dbReference>
<dbReference type="Gene3D" id="3.30.710.10">
    <property type="entry name" value="Potassium Channel Kv1.1, Chain A"/>
    <property type="match status" value="2"/>
</dbReference>
<dbReference type="SUPFAM" id="SSF54695">
    <property type="entry name" value="POZ domain"/>
    <property type="match status" value="1"/>
</dbReference>